<comment type="caution">
    <text evidence="2">The sequence shown here is derived from an EMBL/GenBank/DDBJ whole genome shotgun (WGS) entry which is preliminary data.</text>
</comment>
<sequence>MRTTLTIDDDVLTVAKAMADQQHKSLGQVISDLARRSLRRGPVQGERNGIPLLSPRPDAPPVTLETVNALRDELP</sequence>
<feature type="region of interest" description="Disordered" evidence="1">
    <location>
        <begin position="37"/>
        <end position="62"/>
    </location>
</feature>
<evidence type="ECO:0000313" key="3">
    <source>
        <dbReference type="Proteomes" id="UP000240653"/>
    </source>
</evidence>
<protein>
    <submittedName>
        <fullName evidence="2">CopG family transcriptional regulator</fullName>
    </submittedName>
</protein>
<evidence type="ECO:0000313" key="2">
    <source>
        <dbReference type="EMBL" id="PSJ57152.1"/>
    </source>
</evidence>
<dbReference type="Proteomes" id="UP000240653">
    <property type="component" value="Unassembled WGS sequence"/>
</dbReference>
<dbReference type="RefSeq" id="WP_106726408.1">
    <property type="nucleotide sequence ID" value="NZ_PXYL01000015.1"/>
</dbReference>
<name>A0A2P7S3U1_9HYPH</name>
<evidence type="ECO:0000256" key="1">
    <source>
        <dbReference type="SAM" id="MobiDB-lite"/>
    </source>
</evidence>
<reference evidence="2 3" key="1">
    <citation type="submission" date="2018-03" db="EMBL/GenBank/DDBJ databases">
        <title>The draft genome of Mesorhizobium soli JCM 19897.</title>
        <authorList>
            <person name="Li L."/>
            <person name="Liu L."/>
            <person name="Liang L."/>
            <person name="Wang T."/>
            <person name="Zhang X."/>
        </authorList>
    </citation>
    <scope>NUCLEOTIDE SEQUENCE [LARGE SCALE GENOMIC DNA]</scope>
    <source>
        <strain evidence="2 3">JCM 19897</strain>
    </source>
</reference>
<organism evidence="2 3">
    <name type="scientific">Pseudaminobacter soli</name>
    <name type="common">ex Li et al. 2025</name>
    <dbReference type="NCBI Taxonomy" id="1295366"/>
    <lineage>
        <taxon>Bacteria</taxon>
        <taxon>Pseudomonadati</taxon>
        <taxon>Pseudomonadota</taxon>
        <taxon>Alphaproteobacteria</taxon>
        <taxon>Hyphomicrobiales</taxon>
        <taxon>Phyllobacteriaceae</taxon>
        <taxon>Pseudaminobacter</taxon>
    </lineage>
</organism>
<gene>
    <name evidence="2" type="ORF">C7I85_22775</name>
</gene>
<dbReference type="EMBL" id="PXYL01000015">
    <property type="protein sequence ID" value="PSJ57152.1"/>
    <property type="molecule type" value="Genomic_DNA"/>
</dbReference>
<accession>A0A2P7S3U1</accession>
<keyword evidence="3" id="KW-1185">Reference proteome</keyword>
<dbReference type="OrthoDB" id="9813767at2"/>
<dbReference type="AlphaFoldDB" id="A0A2P7S3U1"/>
<proteinExistence type="predicted"/>